<sequence>MQYRILLFILPFAIAGCITDPTIADITPHTAQIEKFSGQRVRWGGSIVHTEPGRNETCFEVISYPLGFSVRSPETDMRSGRFIACAPGFYEPEVYARGREVTIVGILQGTTTHRVGEYEYLYPKINAESVYLWPKSAPYYGISNFSSDRDSG</sequence>
<dbReference type="PROSITE" id="PS51257">
    <property type="entry name" value="PROKAR_LIPOPROTEIN"/>
    <property type="match status" value="1"/>
</dbReference>
<gene>
    <name evidence="1" type="ORF">NITFAB_1471</name>
</gene>
<dbReference type="AlphaFoldDB" id="A0A2X0SET4"/>
<dbReference type="InterPro" id="IPR004658">
    <property type="entry name" value="OMP_Slp"/>
</dbReference>
<dbReference type="PANTHER" id="PTHR37530:SF1">
    <property type="entry name" value="OUTER MEMBRANE PROTEIN SLP"/>
    <property type="match status" value="1"/>
</dbReference>
<accession>A0A2X0SET4</accession>
<dbReference type="PANTHER" id="PTHR37530">
    <property type="entry name" value="OUTER MEMBRANE PROTEIN SLP"/>
    <property type="match status" value="1"/>
</dbReference>
<organism evidence="1">
    <name type="scientific">Candidatus Nitrotoga fabula</name>
    <dbReference type="NCBI Taxonomy" id="2182327"/>
    <lineage>
        <taxon>Bacteria</taxon>
        <taxon>Pseudomonadati</taxon>
        <taxon>Pseudomonadota</taxon>
        <taxon>Betaproteobacteria</taxon>
        <taxon>Nitrosomonadales</taxon>
        <taxon>Gallionellaceae</taxon>
        <taxon>Candidatus Nitrotoga</taxon>
    </lineage>
</organism>
<name>A0A2X0SET4_9PROT</name>
<evidence type="ECO:0000313" key="1">
    <source>
        <dbReference type="EMBL" id="SPS05881.1"/>
    </source>
</evidence>
<reference evidence="1" key="1">
    <citation type="submission" date="2018-05" db="EMBL/GenBank/DDBJ databases">
        <authorList>
            <person name="Lanie J.A."/>
            <person name="Ng W.-L."/>
            <person name="Kazmierczak K.M."/>
            <person name="Andrzejewski T.M."/>
            <person name="Davidsen T.M."/>
            <person name="Wayne K.J."/>
            <person name="Tettelin H."/>
            <person name="Glass J.I."/>
            <person name="Rusch D."/>
            <person name="Podicherti R."/>
            <person name="Tsui H.-C.T."/>
            <person name="Winkler M.E."/>
        </authorList>
    </citation>
    <scope>NUCLEOTIDE SEQUENCE</scope>
    <source>
        <strain evidence="1">KNB</strain>
    </source>
</reference>
<dbReference type="EMBL" id="LS423452">
    <property type="protein sequence ID" value="SPS05881.1"/>
    <property type="molecule type" value="Genomic_DNA"/>
</dbReference>
<protein>
    <submittedName>
        <fullName evidence="1">Starvation-inducible outer membrane lipoprotein</fullName>
    </submittedName>
</protein>
<dbReference type="Pfam" id="PF03843">
    <property type="entry name" value="Slp"/>
    <property type="match status" value="1"/>
</dbReference>
<dbReference type="GO" id="GO:0019867">
    <property type="term" value="C:outer membrane"/>
    <property type="evidence" value="ECO:0007669"/>
    <property type="project" value="InterPro"/>
</dbReference>
<keyword evidence="1" id="KW-0449">Lipoprotein</keyword>
<proteinExistence type="predicted"/>